<dbReference type="EMBL" id="VSSQ01005323">
    <property type="protein sequence ID" value="MPM28697.1"/>
    <property type="molecule type" value="Genomic_DNA"/>
</dbReference>
<proteinExistence type="predicted"/>
<organism evidence="1">
    <name type="scientific">bioreactor metagenome</name>
    <dbReference type="NCBI Taxonomy" id="1076179"/>
    <lineage>
        <taxon>unclassified sequences</taxon>
        <taxon>metagenomes</taxon>
        <taxon>ecological metagenomes</taxon>
    </lineage>
</organism>
<comment type="caution">
    <text evidence="1">The sequence shown here is derived from an EMBL/GenBank/DDBJ whole genome shotgun (WGS) entry which is preliminary data.</text>
</comment>
<reference evidence="1" key="1">
    <citation type="submission" date="2019-08" db="EMBL/GenBank/DDBJ databases">
        <authorList>
            <person name="Kucharzyk K."/>
            <person name="Murdoch R.W."/>
            <person name="Higgins S."/>
            <person name="Loffler F."/>
        </authorList>
    </citation>
    <scope>NUCLEOTIDE SEQUENCE</scope>
</reference>
<protein>
    <submittedName>
        <fullName evidence="1">Uncharacterized protein</fullName>
    </submittedName>
</protein>
<sequence>MTKSEAESTAIDRHPHEGRGTRYLASASVFTDDFTTDTAVLNFPQFQAESIIPFIRDISGFFAINKLKGQNALGR</sequence>
<gene>
    <name evidence="1" type="ORF">SDC9_75224</name>
</gene>
<evidence type="ECO:0000313" key="1">
    <source>
        <dbReference type="EMBL" id="MPM28697.1"/>
    </source>
</evidence>
<name>A0A644YK70_9ZZZZ</name>
<accession>A0A644YK70</accession>
<dbReference type="AlphaFoldDB" id="A0A644YK70"/>